<evidence type="ECO:0000313" key="3">
    <source>
        <dbReference type="Proteomes" id="UP001490330"/>
    </source>
</evidence>
<name>A0ABV1VET7_9ACTN</name>
<keyword evidence="3" id="KW-1185">Reference proteome</keyword>
<comment type="caution">
    <text evidence="2">The sequence shown here is derived from an EMBL/GenBank/DDBJ whole genome shotgun (WGS) entry which is preliminary data.</text>
</comment>
<feature type="region of interest" description="Disordered" evidence="1">
    <location>
        <begin position="1"/>
        <end position="62"/>
    </location>
</feature>
<gene>
    <name evidence="2" type="ORF">ABT322_12350</name>
</gene>
<dbReference type="InterPro" id="IPR045961">
    <property type="entry name" value="DUF6381"/>
</dbReference>
<dbReference type="RefSeq" id="WP_350716240.1">
    <property type="nucleotide sequence ID" value="NZ_JBEPCO010000004.1"/>
</dbReference>
<reference evidence="2 3" key="1">
    <citation type="submission" date="2024-06" db="EMBL/GenBank/DDBJ databases">
        <title>The Natural Products Discovery Center: Release of the First 8490 Sequenced Strains for Exploring Actinobacteria Biosynthetic Diversity.</title>
        <authorList>
            <person name="Kalkreuter E."/>
            <person name="Kautsar S.A."/>
            <person name="Yang D."/>
            <person name="Bader C.D."/>
            <person name="Teijaro C.N."/>
            <person name="Fluegel L."/>
            <person name="Davis C.M."/>
            <person name="Simpson J.R."/>
            <person name="Lauterbach L."/>
            <person name="Steele A.D."/>
            <person name="Gui C."/>
            <person name="Meng S."/>
            <person name="Li G."/>
            <person name="Viehrig K."/>
            <person name="Ye F."/>
            <person name="Su P."/>
            <person name="Kiefer A.F."/>
            <person name="Nichols A."/>
            <person name="Cepeda A.J."/>
            <person name="Yan W."/>
            <person name="Fan B."/>
            <person name="Jiang Y."/>
            <person name="Adhikari A."/>
            <person name="Zheng C.-J."/>
            <person name="Schuster L."/>
            <person name="Cowan T.M."/>
            <person name="Smanski M.J."/>
            <person name="Chevrette M.G."/>
            <person name="De Carvalho L.P.S."/>
            <person name="Shen B."/>
        </authorList>
    </citation>
    <scope>NUCLEOTIDE SEQUENCE [LARGE SCALE GENOMIC DNA]</scope>
    <source>
        <strain evidence="2 3">NPDC000632</strain>
    </source>
</reference>
<feature type="compositionally biased region" description="Basic and acidic residues" evidence="1">
    <location>
        <begin position="16"/>
        <end position="28"/>
    </location>
</feature>
<evidence type="ECO:0000313" key="2">
    <source>
        <dbReference type="EMBL" id="MER6904546.1"/>
    </source>
</evidence>
<evidence type="ECO:0000256" key="1">
    <source>
        <dbReference type="SAM" id="MobiDB-lite"/>
    </source>
</evidence>
<dbReference type="EMBL" id="JBEPCV010000009">
    <property type="protein sequence ID" value="MER6904546.1"/>
    <property type="molecule type" value="Genomic_DNA"/>
</dbReference>
<sequence length="62" mass="7352">MSSEETRERLRHMRQKAKDLAEAAERASDPQQRARLREESRSLESRCEQESGMRSGDIYPWE</sequence>
<feature type="compositionally biased region" description="Basic and acidic residues" evidence="1">
    <location>
        <begin position="35"/>
        <end position="51"/>
    </location>
</feature>
<proteinExistence type="predicted"/>
<dbReference type="Pfam" id="PF19908">
    <property type="entry name" value="DUF6381"/>
    <property type="match status" value="1"/>
</dbReference>
<dbReference type="Proteomes" id="UP001490330">
    <property type="component" value="Unassembled WGS sequence"/>
</dbReference>
<organism evidence="2 3">
    <name type="scientific">Streptomyces flaveolus</name>
    <dbReference type="NCBI Taxonomy" id="67297"/>
    <lineage>
        <taxon>Bacteria</taxon>
        <taxon>Bacillati</taxon>
        <taxon>Actinomycetota</taxon>
        <taxon>Actinomycetes</taxon>
        <taxon>Kitasatosporales</taxon>
        <taxon>Streptomycetaceae</taxon>
        <taxon>Streptomyces</taxon>
    </lineage>
</organism>
<accession>A0ABV1VET7</accession>
<protein>
    <submittedName>
        <fullName evidence="2">DUF6381 family protein</fullName>
    </submittedName>
</protein>